<protein>
    <submittedName>
        <fullName evidence="2">Uncharacterized protein</fullName>
    </submittedName>
</protein>
<evidence type="ECO:0000313" key="3">
    <source>
        <dbReference type="Proteomes" id="UP000226431"/>
    </source>
</evidence>
<dbReference type="EMBL" id="NJES01000001">
    <property type="protein sequence ID" value="PHH81207.1"/>
    <property type="molecule type" value="Genomic_DNA"/>
</dbReference>
<name>A0A2C5ZJJ0_9HYPO</name>
<evidence type="ECO:0000313" key="2">
    <source>
        <dbReference type="EMBL" id="PHH81207.1"/>
    </source>
</evidence>
<sequence>MTKPGRRWMFVSGPGCKLCSSIDSVIIISSAPTIFCPAAATLEVPTLHLYRPPTRLSRGPLAPLTGWRNHAVIPQGSIHPSPPPRPQSPQGSSSTPPPLERDPADGEVMGYVMAKRPTSAPASQSIPAKRPALVRDLVGPWHLPPVSHGGEPLFRCRPSLSRNGP</sequence>
<accession>A0A2C5ZJJ0</accession>
<reference evidence="2 3" key="1">
    <citation type="submission" date="2017-06" db="EMBL/GenBank/DDBJ databases">
        <title>Ant-infecting Ophiocordyceps genomes reveal a high diversity of potential behavioral manipulation genes and a possible major role for enterotoxins.</title>
        <authorList>
            <person name="De Bekker C."/>
            <person name="Evans H.C."/>
            <person name="Brachmann A."/>
            <person name="Hughes D.P."/>
        </authorList>
    </citation>
    <scope>NUCLEOTIDE SEQUENCE [LARGE SCALE GENOMIC DNA]</scope>
    <source>
        <strain evidence="2 3">Map16</strain>
    </source>
</reference>
<organism evidence="2 3">
    <name type="scientific">Ophiocordyceps camponoti-rufipedis</name>
    <dbReference type="NCBI Taxonomy" id="2004952"/>
    <lineage>
        <taxon>Eukaryota</taxon>
        <taxon>Fungi</taxon>
        <taxon>Dikarya</taxon>
        <taxon>Ascomycota</taxon>
        <taxon>Pezizomycotina</taxon>
        <taxon>Sordariomycetes</taxon>
        <taxon>Hypocreomycetidae</taxon>
        <taxon>Hypocreales</taxon>
        <taxon>Ophiocordycipitaceae</taxon>
        <taxon>Ophiocordyceps</taxon>
    </lineage>
</organism>
<dbReference type="AlphaFoldDB" id="A0A2C5ZJJ0"/>
<feature type="region of interest" description="Disordered" evidence="1">
    <location>
        <begin position="72"/>
        <end position="165"/>
    </location>
</feature>
<gene>
    <name evidence="2" type="ORF">CDD80_42</name>
</gene>
<proteinExistence type="predicted"/>
<comment type="caution">
    <text evidence="2">The sequence shown here is derived from an EMBL/GenBank/DDBJ whole genome shotgun (WGS) entry which is preliminary data.</text>
</comment>
<evidence type="ECO:0000256" key="1">
    <source>
        <dbReference type="SAM" id="MobiDB-lite"/>
    </source>
</evidence>
<keyword evidence="3" id="KW-1185">Reference proteome</keyword>
<dbReference type="Proteomes" id="UP000226431">
    <property type="component" value="Unassembled WGS sequence"/>
</dbReference>